<name>X1QAR1_9ZZZZ</name>
<sequence length="139" mass="15195">AQATGGGSFDEGAWRTRVLNEETADPKEICDLEANQFVLAAGTYRALISCPAYEVNRHQARLYNVTADAVLLLGANAHAATGSGVTTHSFVAGRFTVAAGQTLEVQHRCRSTRATYGFGYFCNWTDEIYTVVELWRETV</sequence>
<accession>X1QAR1</accession>
<organism evidence="1">
    <name type="scientific">marine sediment metagenome</name>
    <dbReference type="NCBI Taxonomy" id="412755"/>
    <lineage>
        <taxon>unclassified sequences</taxon>
        <taxon>metagenomes</taxon>
        <taxon>ecological metagenomes</taxon>
    </lineage>
</organism>
<evidence type="ECO:0000313" key="1">
    <source>
        <dbReference type="EMBL" id="GAI65323.1"/>
    </source>
</evidence>
<dbReference type="AlphaFoldDB" id="X1QAR1"/>
<protein>
    <submittedName>
        <fullName evidence="1">Uncharacterized protein</fullName>
    </submittedName>
</protein>
<dbReference type="EMBL" id="BARW01004651">
    <property type="protein sequence ID" value="GAI65323.1"/>
    <property type="molecule type" value="Genomic_DNA"/>
</dbReference>
<reference evidence="1" key="1">
    <citation type="journal article" date="2014" name="Front. Microbiol.">
        <title>High frequency of phylogenetically diverse reductive dehalogenase-homologous genes in deep subseafloor sedimentary metagenomes.</title>
        <authorList>
            <person name="Kawai M."/>
            <person name="Futagami T."/>
            <person name="Toyoda A."/>
            <person name="Takaki Y."/>
            <person name="Nishi S."/>
            <person name="Hori S."/>
            <person name="Arai W."/>
            <person name="Tsubouchi T."/>
            <person name="Morono Y."/>
            <person name="Uchiyama I."/>
            <person name="Ito T."/>
            <person name="Fujiyama A."/>
            <person name="Inagaki F."/>
            <person name="Takami H."/>
        </authorList>
    </citation>
    <scope>NUCLEOTIDE SEQUENCE</scope>
    <source>
        <strain evidence="1">Expedition CK06-06</strain>
    </source>
</reference>
<comment type="caution">
    <text evidence="1">The sequence shown here is derived from an EMBL/GenBank/DDBJ whole genome shotgun (WGS) entry which is preliminary data.</text>
</comment>
<proteinExistence type="predicted"/>
<gene>
    <name evidence="1" type="ORF">S12H4_10728</name>
</gene>
<feature type="non-terminal residue" evidence="1">
    <location>
        <position position="1"/>
    </location>
</feature>